<sequence>MPVLDINDKKAVARYQEFVRASPFGQVTQDLAWSEVKNNWTPRYAYVENAHGDIIAAISMLLTDTPSGKKFAYASKGPVMDMHDLDLFDKLIVEAKKAIQDDNVYLLRLDPEVIYSDDFNAELQAHGYQTRNRNVANQGMHATIQPRLNMVLDLTEKPDAKETFDLYPSKTKSKLKRPIRDGVTVKWAADQAAIDAFFETYAGMAQRHGISHRPKAYFDRMLNAFGQNGDILRVYLAEREGQLLSTGIGFKYGQKIWYMYAGSFDGNIYYAPYAVQTAMIQWALDAHVAAYDMGGIEAVDEHDGLYIFKHTFVKADPREYIGEIDVVLDEQVYHELVKS</sequence>
<dbReference type="GO" id="GO:0008360">
    <property type="term" value="P:regulation of cell shape"/>
    <property type="evidence" value="ECO:0007669"/>
    <property type="project" value="UniProtKB-KW"/>
</dbReference>
<accession>A0A7G9T6L2</accession>
<keyword evidence="2 7" id="KW-0808">Transferase</keyword>
<keyword evidence="8" id="KW-1185">Reference proteome</keyword>
<dbReference type="PROSITE" id="PS51191">
    <property type="entry name" value="FEMABX"/>
    <property type="match status" value="1"/>
</dbReference>
<dbReference type="PANTHER" id="PTHR36174">
    <property type="entry name" value="LIPID II:GLYCINE GLYCYLTRANSFERASE"/>
    <property type="match status" value="1"/>
</dbReference>
<dbReference type="Pfam" id="PF02388">
    <property type="entry name" value="FemAB"/>
    <property type="match status" value="2"/>
</dbReference>
<keyword evidence="4" id="KW-0573">Peptidoglycan synthesis</keyword>
<keyword evidence="6" id="KW-0961">Cell wall biogenesis/degradation</keyword>
<organism evidence="7 8">
    <name type="scientific">Weissella diestrammenae</name>
    <dbReference type="NCBI Taxonomy" id="1162633"/>
    <lineage>
        <taxon>Bacteria</taxon>
        <taxon>Bacillati</taxon>
        <taxon>Bacillota</taxon>
        <taxon>Bacilli</taxon>
        <taxon>Lactobacillales</taxon>
        <taxon>Lactobacillaceae</taxon>
        <taxon>Weissella</taxon>
    </lineage>
</organism>
<evidence type="ECO:0000256" key="2">
    <source>
        <dbReference type="ARBA" id="ARBA00022679"/>
    </source>
</evidence>
<gene>
    <name evidence="7" type="ORF">H9L19_02390</name>
</gene>
<protein>
    <submittedName>
        <fullName evidence="7">Peptidoglycan bridge formation glycyltransferase FemA/FemB family protein</fullName>
    </submittedName>
</protein>
<comment type="similarity">
    <text evidence="1">Belongs to the FemABX family.</text>
</comment>
<dbReference type="Gene3D" id="3.40.630.30">
    <property type="match status" value="2"/>
</dbReference>
<dbReference type="SUPFAM" id="SSF55729">
    <property type="entry name" value="Acyl-CoA N-acyltransferases (Nat)"/>
    <property type="match status" value="2"/>
</dbReference>
<dbReference type="InterPro" id="IPR050644">
    <property type="entry name" value="PG_Glycine_Bridge_Synth"/>
</dbReference>
<evidence type="ECO:0000256" key="4">
    <source>
        <dbReference type="ARBA" id="ARBA00022984"/>
    </source>
</evidence>
<dbReference type="PANTHER" id="PTHR36174:SF1">
    <property type="entry name" value="LIPID II:GLYCINE GLYCYLTRANSFERASE"/>
    <property type="match status" value="1"/>
</dbReference>
<evidence type="ECO:0000256" key="6">
    <source>
        <dbReference type="ARBA" id="ARBA00023316"/>
    </source>
</evidence>
<evidence type="ECO:0000256" key="5">
    <source>
        <dbReference type="ARBA" id="ARBA00023315"/>
    </source>
</evidence>
<name>A0A7G9T6L2_9LACO</name>
<keyword evidence="5" id="KW-0012">Acyltransferase</keyword>
<evidence type="ECO:0000256" key="3">
    <source>
        <dbReference type="ARBA" id="ARBA00022960"/>
    </source>
</evidence>
<dbReference type="KEGG" id="wdi:H9L19_02390"/>
<dbReference type="AlphaFoldDB" id="A0A7G9T6L2"/>
<dbReference type="GO" id="GO:0071555">
    <property type="term" value="P:cell wall organization"/>
    <property type="evidence" value="ECO:0007669"/>
    <property type="project" value="UniProtKB-KW"/>
</dbReference>
<dbReference type="GO" id="GO:0009252">
    <property type="term" value="P:peptidoglycan biosynthetic process"/>
    <property type="evidence" value="ECO:0007669"/>
    <property type="project" value="UniProtKB-KW"/>
</dbReference>
<dbReference type="GO" id="GO:0016755">
    <property type="term" value="F:aminoacyltransferase activity"/>
    <property type="evidence" value="ECO:0007669"/>
    <property type="project" value="InterPro"/>
</dbReference>
<proteinExistence type="inferred from homology"/>
<evidence type="ECO:0000313" key="8">
    <source>
        <dbReference type="Proteomes" id="UP000515800"/>
    </source>
</evidence>
<dbReference type="InterPro" id="IPR003447">
    <property type="entry name" value="FEMABX"/>
</dbReference>
<keyword evidence="3" id="KW-0133">Cell shape</keyword>
<dbReference type="InterPro" id="IPR016181">
    <property type="entry name" value="Acyl_CoA_acyltransferase"/>
</dbReference>
<dbReference type="EMBL" id="CP060724">
    <property type="protein sequence ID" value="QNN75737.1"/>
    <property type="molecule type" value="Genomic_DNA"/>
</dbReference>
<evidence type="ECO:0000256" key="1">
    <source>
        <dbReference type="ARBA" id="ARBA00009943"/>
    </source>
</evidence>
<reference evidence="7 8" key="1">
    <citation type="submission" date="2020-08" db="EMBL/GenBank/DDBJ databases">
        <title>Genome sequence of Weissella diestrammenae KACC 16890T.</title>
        <authorList>
            <person name="Hyun D.-W."/>
            <person name="Bae J.-W."/>
        </authorList>
    </citation>
    <scope>NUCLEOTIDE SEQUENCE [LARGE SCALE GENOMIC DNA]</scope>
    <source>
        <strain evidence="7 8">KACC 16890</strain>
    </source>
</reference>
<dbReference type="RefSeq" id="WP_187529569.1">
    <property type="nucleotide sequence ID" value="NZ_CP060724.1"/>
</dbReference>
<evidence type="ECO:0000313" key="7">
    <source>
        <dbReference type="EMBL" id="QNN75737.1"/>
    </source>
</evidence>
<dbReference type="Proteomes" id="UP000515800">
    <property type="component" value="Chromosome"/>
</dbReference>